<accession>A0ACC2WTM2</accession>
<reference evidence="1" key="1">
    <citation type="submission" date="2023-04" db="EMBL/GenBank/DDBJ databases">
        <title>Draft Genome sequencing of Naganishia species isolated from polar environments using Oxford Nanopore Technology.</title>
        <authorList>
            <person name="Leo P."/>
            <person name="Venkateswaran K."/>
        </authorList>
    </citation>
    <scope>NUCLEOTIDE SEQUENCE</scope>
    <source>
        <strain evidence="1">MNA-CCFEE 5262</strain>
    </source>
</reference>
<proteinExistence type="predicted"/>
<evidence type="ECO:0000313" key="1">
    <source>
        <dbReference type="EMBL" id="KAJ9114853.1"/>
    </source>
</evidence>
<gene>
    <name evidence="1" type="ORF">QFC20_001224</name>
</gene>
<dbReference type="Proteomes" id="UP001230649">
    <property type="component" value="Unassembled WGS sequence"/>
</dbReference>
<organism evidence="1 2">
    <name type="scientific">Naganishia adeliensis</name>
    <dbReference type="NCBI Taxonomy" id="92952"/>
    <lineage>
        <taxon>Eukaryota</taxon>
        <taxon>Fungi</taxon>
        <taxon>Dikarya</taxon>
        <taxon>Basidiomycota</taxon>
        <taxon>Agaricomycotina</taxon>
        <taxon>Tremellomycetes</taxon>
        <taxon>Filobasidiales</taxon>
        <taxon>Filobasidiaceae</taxon>
        <taxon>Naganishia</taxon>
    </lineage>
</organism>
<comment type="caution">
    <text evidence="1">The sequence shown here is derived from an EMBL/GenBank/DDBJ whole genome shotgun (WGS) entry which is preliminary data.</text>
</comment>
<keyword evidence="2" id="KW-1185">Reference proteome</keyword>
<evidence type="ECO:0000313" key="2">
    <source>
        <dbReference type="Proteomes" id="UP001230649"/>
    </source>
</evidence>
<protein>
    <submittedName>
        <fullName evidence="1">Uncharacterized protein</fullName>
    </submittedName>
</protein>
<name>A0ACC2WTM2_9TREE</name>
<sequence length="824" mass="94127">MNNARWAPLRRASGLRQTGSAYLTLQPRPRPYVVQLQSNRDTSHGTALAHDPSGEVNTAPLEKWDSSPPFRRESKLDGGAKNHTTRYKEDNSNNHSYSATPRHDVHEHAALHLSPRLDLKDWPESSQNAFTETVVKFDSLEHCLVWITQQGFRFDSSPAPSWLLLSILRLPAQVDTLLDLCHNVAHQLPGFDTTARNRLIALFIYRFADHGMINAIEPVYQLRSVCNKSDDVDHPSSTSATAQLDDQGELAILRALQRLVCKTEESACGSEAQAAIARKLLTTHVKRMAGTQSRLLTLSVLDSLYLRKYLSKPLIRALETVRKRRGMELKLDWKRELFRYAVWQKDSVQAQLFLEQLKEQLASPGDRREMDKTFRTLLRSLRYIDSRSALYRNILEIQYAFADSAQADSHGRFVPAEEIAQSIQIATAAYSREVSSAEWHELCRGLPRGSMERNLSVVMKGYLFRNQATSAWKLWQQFYSTTELDTPVVITVIKVLARLGKVDEAIQLVDACHRLSNSLVDKTAVNALLRICARSGKLHYVQRIWDEMEERWNIRPDNVTLETLLRATQIAPQAQITSFSQLVKRSFFSETADIKMYDDNAQDPEPEQASPSKTTAAGDEQWWQTPSVAGMWLNWKSARALFRHILFRNHPSLVAVRSPLEGNFASGIGNMVFGHRQHGHPQELNNGGGLSEFLAKLPINSRHKDITYTSDTFHSYICLLNKHNLGDEMALCLEWMRQLKIQPQRKTLCLILLKVETSASPKQMRYRAGEHGWHKYALMTDGERLRDWLVTWLGTKRVPTEDELADFHMQQWNSDRDQDTSRIV</sequence>
<dbReference type="EMBL" id="JASBWS010000007">
    <property type="protein sequence ID" value="KAJ9114853.1"/>
    <property type="molecule type" value="Genomic_DNA"/>
</dbReference>